<name>A0ABW5YI54_9FLAO</name>
<dbReference type="EMBL" id="JBHUPC010000006">
    <property type="protein sequence ID" value="MFD2890663.1"/>
    <property type="molecule type" value="Genomic_DNA"/>
</dbReference>
<organism evidence="1 2">
    <name type="scientific">Flavobacterium chuncheonense</name>
    <dbReference type="NCBI Taxonomy" id="2026653"/>
    <lineage>
        <taxon>Bacteria</taxon>
        <taxon>Pseudomonadati</taxon>
        <taxon>Bacteroidota</taxon>
        <taxon>Flavobacteriia</taxon>
        <taxon>Flavobacteriales</taxon>
        <taxon>Flavobacteriaceae</taxon>
        <taxon>Flavobacterium</taxon>
    </lineage>
</organism>
<accession>A0ABW5YI54</accession>
<dbReference type="PANTHER" id="PTHR36452">
    <property type="entry name" value="CHROMOSOME 12, WHOLE GENOME SHOTGUN SEQUENCE"/>
    <property type="match status" value="1"/>
</dbReference>
<protein>
    <submittedName>
        <fullName evidence="1">DUF2461 domain-containing protein</fullName>
    </submittedName>
</protein>
<evidence type="ECO:0000313" key="2">
    <source>
        <dbReference type="Proteomes" id="UP001597534"/>
    </source>
</evidence>
<dbReference type="NCBIfam" id="TIGR02453">
    <property type="entry name" value="TIGR02453 family protein"/>
    <property type="match status" value="1"/>
</dbReference>
<sequence length="221" mass="26053">MITQNTLSFLKELRHNNNRDWFETNKSIFEKQQKETKAFFNEIGQELSKIDSIEKTKIFRIYRDVRFAKDKSPYKTNFGVTYSRTKPMLRGGYYLHIEPEGSFIAGGFWEPNKEDLLRIRKEIELDANELSEIISTDEFKKYFGELTGEEVKTAPKGFDKNHPDIDLIKKKQYLVIRKFTDKEVLSPDFKTEVIVTFKAMHPYFNYMSAVLTTNLNGEPLY</sequence>
<gene>
    <name evidence="1" type="ORF">ACFS5J_01360</name>
</gene>
<dbReference type="PIRSF" id="PIRSF028451">
    <property type="entry name" value="UCP028451"/>
    <property type="match status" value="1"/>
</dbReference>
<dbReference type="InterPro" id="IPR012808">
    <property type="entry name" value="CHP02453"/>
</dbReference>
<proteinExistence type="predicted"/>
<evidence type="ECO:0000313" key="1">
    <source>
        <dbReference type="EMBL" id="MFD2890663.1"/>
    </source>
</evidence>
<dbReference type="RefSeq" id="WP_379810133.1">
    <property type="nucleotide sequence ID" value="NZ_JBHUPC010000006.1"/>
</dbReference>
<dbReference type="PANTHER" id="PTHR36452:SF1">
    <property type="entry name" value="DUF2461 DOMAIN-CONTAINING PROTEIN"/>
    <property type="match status" value="1"/>
</dbReference>
<dbReference type="InterPro" id="IPR015996">
    <property type="entry name" value="UCP028451"/>
</dbReference>
<keyword evidence="2" id="KW-1185">Reference proteome</keyword>
<dbReference type="Pfam" id="PF09365">
    <property type="entry name" value="DUF2461"/>
    <property type="match status" value="1"/>
</dbReference>
<dbReference type="Proteomes" id="UP001597534">
    <property type="component" value="Unassembled WGS sequence"/>
</dbReference>
<comment type="caution">
    <text evidence="1">The sequence shown here is derived from an EMBL/GenBank/DDBJ whole genome shotgun (WGS) entry which is preliminary data.</text>
</comment>
<reference evidence="2" key="1">
    <citation type="journal article" date="2019" name="Int. J. Syst. Evol. Microbiol.">
        <title>The Global Catalogue of Microorganisms (GCM) 10K type strain sequencing project: providing services to taxonomists for standard genome sequencing and annotation.</title>
        <authorList>
            <consortium name="The Broad Institute Genomics Platform"/>
            <consortium name="The Broad Institute Genome Sequencing Center for Infectious Disease"/>
            <person name="Wu L."/>
            <person name="Ma J."/>
        </authorList>
    </citation>
    <scope>NUCLEOTIDE SEQUENCE [LARGE SCALE GENOMIC DNA]</scope>
    <source>
        <strain evidence="2">KCTC 22671</strain>
    </source>
</reference>